<dbReference type="Pfam" id="PF00067">
    <property type="entry name" value="p450"/>
    <property type="match status" value="2"/>
</dbReference>
<accession>A0AAV4QGS1</accession>
<comment type="cofactor">
    <cofactor evidence="1">
        <name>heme</name>
        <dbReference type="ChEBI" id="CHEBI:30413"/>
    </cofactor>
</comment>
<keyword evidence="8" id="KW-0472">Membrane</keyword>
<protein>
    <submittedName>
        <fullName evidence="9">Cytochrome P450 4V2</fullName>
    </submittedName>
</protein>
<keyword evidence="7" id="KW-0560">Oxidoreductase</keyword>
<keyword evidence="4" id="KW-0479">Metal-binding</keyword>
<keyword evidence="4" id="KW-0349">Heme</keyword>
<comment type="caution">
    <text evidence="9">The sequence shown here is derived from an EMBL/GenBank/DDBJ whole genome shotgun (WGS) entry which is preliminary data.</text>
</comment>
<reference evidence="9 10" key="1">
    <citation type="submission" date="2021-06" db="EMBL/GenBank/DDBJ databases">
        <title>Caerostris extrusa draft genome.</title>
        <authorList>
            <person name="Kono N."/>
            <person name="Arakawa K."/>
        </authorList>
    </citation>
    <scope>NUCLEOTIDE SEQUENCE [LARGE SCALE GENOMIC DNA]</scope>
</reference>
<evidence type="ECO:0000313" key="9">
    <source>
        <dbReference type="EMBL" id="GIY07457.1"/>
    </source>
</evidence>
<dbReference type="PRINTS" id="PR00463">
    <property type="entry name" value="EP450I"/>
</dbReference>
<evidence type="ECO:0000256" key="3">
    <source>
        <dbReference type="ARBA" id="ARBA00010617"/>
    </source>
</evidence>
<dbReference type="GO" id="GO:0016705">
    <property type="term" value="F:oxidoreductase activity, acting on paired donors, with incorporation or reduction of molecular oxygen"/>
    <property type="evidence" value="ECO:0007669"/>
    <property type="project" value="InterPro"/>
</dbReference>
<dbReference type="Proteomes" id="UP001054945">
    <property type="component" value="Unassembled WGS sequence"/>
</dbReference>
<dbReference type="SUPFAM" id="SSF48264">
    <property type="entry name" value="Cytochrome P450"/>
    <property type="match status" value="1"/>
</dbReference>
<dbReference type="EMBL" id="BPLR01006112">
    <property type="protein sequence ID" value="GIY07457.1"/>
    <property type="molecule type" value="Genomic_DNA"/>
</dbReference>
<evidence type="ECO:0000313" key="10">
    <source>
        <dbReference type="Proteomes" id="UP001054945"/>
    </source>
</evidence>
<evidence type="ECO:0000256" key="4">
    <source>
        <dbReference type="ARBA" id="ARBA00022617"/>
    </source>
</evidence>
<evidence type="ECO:0000256" key="8">
    <source>
        <dbReference type="ARBA" id="ARBA00023136"/>
    </source>
</evidence>
<dbReference type="GO" id="GO:0005506">
    <property type="term" value="F:iron ion binding"/>
    <property type="evidence" value="ECO:0007669"/>
    <property type="project" value="InterPro"/>
</dbReference>
<dbReference type="GO" id="GO:0004497">
    <property type="term" value="F:monooxygenase activity"/>
    <property type="evidence" value="ECO:0007669"/>
    <property type="project" value="UniProtKB-KW"/>
</dbReference>
<proteinExistence type="inferred from homology"/>
<sequence length="443" mass="51200">MLLEIVACVSIAVIALLAKLSWWRQQCNRLIVNDKPNFFNPLGGILEYDAFEFSGKKKQAVHLGLMAAFGKWSNKFRAYPLVCKWMTYVPFVLIHKSDAVKDLLLVKKMSKRDGFMTSLHKFVEKVFLLVIVSSGKIEGSCSPLASRATCSKATSPFSTSTRRNSSKCIMGVKIGALENGSKQYVESLHRNLDLMMARVLKFWQWPNLLYWNSKTGKEAAYHRKVMHDFSRAVIEDRKRRYLNALDEEGVKREVDTFIIAGHDTVAATIKYALYLIGHHPEVQEKIFQEIDSVFEGDADRPLSVDDLSDLKYLDCVLKECNRIYPQWLYRTQRSFRYCDDVLPAQRPRIFPDPEKFDPDRFLPENKNKIPECAFCAFWSWAETLYRTVVRRDGGEDHGVPHFEKLLHSLSGLEDKMLMVMNITLKSSQPVRIRFRPRHNNNSQ</sequence>
<name>A0AAV4QGS1_CAEEX</name>
<evidence type="ECO:0000256" key="5">
    <source>
        <dbReference type="ARBA" id="ARBA00022824"/>
    </source>
</evidence>
<organism evidence="9 10">
    <name type="scientific">Caerostris extrusa</name>
    <name type="common">Bark spider</name>
    <name type="synonym">Caerostris bankana</name>
    <dbReference type="NCBI Taxonomy" id="172846"/>
    <lineage>
        <taxon>Eukaryota</taxon>
        <taxon>Metazoa</taxon>
        <taxon>Ecdysozoa</taxon>
        <taxon>Arthropoda</taxon>
        <taxon>Chelicerata</taxon>
        <taxon>Arachnida</taxon>
        <taxon>Araneae</taxon>
        <taxon>Araneomorphae</taxon>
        <taxon>Entelegynae</taxon>
        <taxon>Araneoidea</taxon>
        <taxon>Araneidae</taxon>
        <taxon>Caerostris</taxon>
    </lineage>
</organism>
<comment type="similarity">
    <text evidence="3">Belongs to the cytochrome P450 family.</text>
</comment>
<keyword evidence="5" id="KW-0256">Endoplasmic reticulum</keyword>
<evidence type="ECO:0000256" key="6">
    <source>
        <dbReference type="ARBA" id="ARBA00023004"/>
    </source>
</evidence>
<dbReference type="PANTHER" id="PTHR24291:SF189">
    <property type="entry name" value="CYTOCHROME P450 4C3-RELATED"/>
    <property type="match status" value="1"/>
</dbReference>
<dbReference type="PANTHER" id="PTHR24291">
    <property type="entry name" value="CYTOCHROME P450 FAMILY 4"/>
    <property type="match status" value="1"/>
</dbReference>
<dbReference type="Gene3D" id="1.10.630.10">
    <property type="entry name" value="Cytochrome P450"/>
    <property type="match status" value="1"/>
</dbReference>
<dbReference type="InterPro" id="IPR002401">
    <property type="entry name" value="Cyt_P450_E_grp-I"/>
</dbReference>
<dbReference type="InterPro" id="IPR036396">
    <property type="entry name" value="Cyt_P450_sf"/>
</dbReference>
<dbReference type="GO" id="GO:0020037">
    <property type="term" value="F:heme binding"/>
    <property type="evidence" value="ECO:0007669"/>
    <property type="project" value="InterPro"/>
</dbReference>
<keyword evidence="10" id="KW-1185">Reference proteome</keyword>
<dbReference type="AlphaFoldDB" id="A0AAV4QGS1"/>
<keyword evidence="6" id="KW-0408">Iron</keyword>
<keyword evidence="7" id="KW-0503">Monooxygenase</keyword>
<evidence type="ECO:0000256" key="1">
    <source>
        <dbReference type="ARBA" id="ARBA00001971"/>
    </source>
</evidence>
<dbReference type="GO" id="GO:0005789">
    <property type="term" value="C:endoplasmic reticulum membrane"/>
    <property type="evidence" value="ECO:0007669"/>
    <property type="project" value="UniProtKB-SubCell"/>
</dbReference>
<evidence type="ECO:0000256" key="7">
    <source>
        <dbReference type="ARBA" id="ARBA00023033"/>
    </source>
</evidence>
<gene>
    <name evidence="9" type="primary">Cyp4v2</name>
    <name evidence="9" type="ORF">CEXT_685391</name>
</gene>
<dbReference type="InterPro" id="IPR050196">
    <property type="entry name" value="Cytochrome_P450_Monoox"/>
</dbReference>
<dbReference type="InterPro" id="IPR001128">
    <property type="entry name" value="Cyt_P450"/>
</dbReference>
<evidence type="ECO:0000256" key="2">
    <source>
        <dbReference type="ARBA" id="ARBA00004586"/>
    </source>
</evidence>
<comment type="subcellular location">
    <subcellularLocation>
        <location evidence="2">Endoplasmic reticulum membrane</location>
    </subcellularLocation>
</comment>